<feature type="transmembrane region" description="Helical" evidence="2">
    <location>
        <begin position="114"/>
        <end position="133"/>
    </location>
</feature>
<proteinExistence type="predicted"/>
<organism evidence="4">
    <name type="scientific">Chromera velia CCMP2878</name>
    <dbReference type="NCBI Taxonomy" id="1169474"/>
    <lineage>
        <taxon>Eukaryota</taxon>
        <taxon>Sar</taxon>
        <taxon>Alveolata</taxon>
        <taxon>Colpodellida</taxon>
        <taxon>Chromeraceae</taxon>
        <taxon>Chromera</taxon>
    </lineage>
</organism>
<feature type="compositionally biased region" description="Basic and acidic residues" evidence="1">
    <location>
        <begin position="589"/>
        <end position="603"/>
    </location>
</feature>
<feature type="transmembrane region" description="Helical" evidence="2">
    <location>
        <begin position="226"/>
        <end position="247"/>
    </location>
</feature>
<dbReference type="AlphaFoldDB" id="A0A0G4FWS5"/>
<dbReference type="PANTHER" id="PTHR11319">
    <property type="entry name" value="G PROTEIN-COUPLED RECEPTOR-RELATED"/>
    <property type="match status" value="1"/>
</dbReference>
<evidence type="ECO:0000256" key="1">
    <source>
        <dbReference type="SAM" id="MobiDB-lite"/>
    </source>
</evidence>
<accession>A0A0G4FWS5</accession>
<dbReference type="EMBL" id="CDMZ01000696">
    <property type="protein sequence ID" value="CEM19680.1"/>
    <property type="molecule type" value="Genomic_DNA"/>
</dbReference>
<sequence length="603" mass="65369">MILVNSLCAWLLLSGGPSVAVDRRGAGGSLTVEAGRRNSGEGKGENQVEGEKDNQRARSLSSGNGGHCQGSVLGTPKGTQGSGDSEWGGQSTSSTQGTQATLVATLLALLERRYVALFATQVVVIYPVLLIVAGELTKCVRIHELESMDPEGDGRSVLWLAPRGACYDPSWTIMVFFCLPMLGLVPVFLLAFLVLAPRLSQRAGGRAARLTESVSDVFTRAFKEEFFWWDAFLMLRRLVIALVVVFVDPEHVQLRVAFCVSALFLLVHLIVQPFRTALDHWCETVCLFNLTVLAGLRRSTLETLSEENYGRDLFDDYERKLVDPINCIMLVTPYGFVIVYFVKKIFTVAARVRSQVRQKLQNSKGAGAGSSASPKGLSQAGSGFPLSPSDAASPRSPFFPKEPLTPEKAGAGGGLEDDKQDGDIAVRPAFTWQHLLMPEPTEHPQAWRRESNQLSSESRGARGGGHKEQEKKSSRRSSILSPCGRGGTNSIDRKDSSPLSREKSLAAEERESDMGRKTTCLEEIATPGNDAQPPTAVPNSRPEGARLPLLQQKFKDADAGALNIAEPGKTQVKAGELTSVNGVQMPDGAFRDRSKPPLDQKPP</sequence>
<feature type="transmembrane region" description="Helical" evidence="2">
    <location>
        <begin position="254"/>
        <end position="271"/>
    </location>
</feature>
<keyword evidence="3" id="KW-0732">Signal</keyword>
<evidence type="ECO:0000256" key="2">
    <source>
        <dbReference type="SAM" id="Phobius"/>
    </source>
</evidence>
<keyword evidence="2" id="KW-0812">Transmembrane</keyword>
<keyword evidence="2" id="KW-1133">Transmembrane helix</keyword>
<feature type="compositionally biased region" description="Basic and acidic residues" evidence="1">
    <location>
        <begin position="34"/>
        <end position="56"/>
    </location>
</feature>
<dbReference type="PANTHER" id="PTHR11319:SF35">
    <property type="entry name" value="OUTER MEMBRANE PROTEIN PMPC-RELATED"/>
    <property type="match status" value="1"/>
</dbReference>
<evidence type="ECO:0008006" key="5">
    <source>
        <dbReference type="Google" id="ProtNLM"/>
    </source>
</evidence>
<dbReference type="VEuPathDB" id="CryptoDB:Cvel_19153"/>
<feature type="compositionally biased region" description="Basic and acidic residues" evidence="1">
    <location>
        <begin position="440"/>
        <end position="451"/>
    </location>
</feature>
<evidence type="ECO:0000256" key="3">
    <source>
        <dbReference type="SAM" id="SignalP"/>
    </source>
</evidence>
<name>A0A0G4FWS5_9ALVE</name>
<feature type="region of interest" description="Disordered" evidence="1">
    <location>
        <begin position="361"/>
        <end position="421"/>
    </location>
</feature>
<gene>
    <name evidence="4" type="ORF">Cvel_19153</name>
</gene>
<feature type="region of interest" description="Disordered" evidence="1">
    <location>
        <begin position="436"/>
        <end position="544"/>
    </location>
</feature>
<reference evidence="4" key="1">
    <citation type="submission" date="2014-11" db="EMBL/GenBank/DDBJ databases">
        <authorList>
            <person name="Otto D Thomas"/>
            <person name="Naeem Raeece"/>
        </authorList>
    </citation>
    <scope>NUCLEOTIDE SEQUENCE</scope>
</reference>
<feature type="transmembrane region" description="Helical" evidence="2">
    <location>
        <begin position="173"/>
        <end position="196"/>
    </location>
</feature>
<protein>
    <recommendedName>
        <fullName evidence="5">Transmembrane protein</fullName>
    </recommendedName>
</protein>
<feature type="region of interest" description="Disordered" evidence="1">
    <location>
        <begin position="30"/>
        <end position="95"/>
    </location>
</feature>
<feature type="transmembrane region" description="Helical" evidence="2">
    <location>
        <begin position="321"/>
        <end position="342"/>
    </location>
</feature>
<evidence type="ECO:0000313" key="4">
    <source>
        <dbReference type="EMBL" id="CEM19680.1"/>
    </source>
</evidence>
<feature type="compositionally biased region" description="Basic and acidic residues" evidence="1">
    <location>
        <begin position="491"/>
        <end position="520"/>
    </location>
</feature>
<keyword evidence="2" id="KW-0472">Membrane</keyword>
<feature type="signal peptide" evidence="3">
    <location>
        <begin position="1"/>
        <end position="20"/>
    </location>
</feature>
<feature type="chain" id="PRO_5005189193" description="Transmembrane protein" evidence="3">
    <location>
        <begin position="21"/>
        <end position="603"/>
    </location>
</feature>
<feature type="region of interest" description="Disordered" evidence="1">
    <location>
        <begin position="573"/>
        <end position="603"/>
    </location>
</feature>